<keyword evidence="1" id="KW-0472">Membrane</keyword>
<dbReference type="PROSITE" id="PS51257">
    <property type="entry name" value="PROKAR_LIPOPROTEIN"/>
    <property type="match status" value="1"/>
</dbReference>
<reference evidence="3" key="1">
    <citation type="journal article" date="2019" name="Int. J. Syst. Evol. Microbiol.">
        <title>The Global Catalogue of Microorganisms (GCM) 10K type strain sequencing project: providing services to taxonomists for standard genome sequencing and annotation.</title>
        <authorList>
            <consortium name="The Broad Institute Genomics Platform"/>
            <consortium name="The Broad Institute Genome Sequencing Center for Infectious Disease"/>
            <person name="Wu L."/>
            <person name="Ma J."/>
        </authorList>
    </citation>
    <scope>NUCLEOTIDE SEQUENCE [LARGE SCALE GENOMIC DNA]</scope>
    <source>
        <strain evidence="3">S1</strain>
    </source>
</reference>
<keyword evidence="3" id="KW-1185">Reference proteome</keyword>
<proteinExistence type="predicted"/>
<evidence type="ECO:0008006" key="4">
    <source>
        <dbReference type="Google" id="ProtNLM"/>
    </source>
</evidence>
<evidence type="ECO:0000313" key="3">
    <source>
        <dbReference type="Proteomes" id="UP001597282"/>
    </source>
</evidence>
<dbReference type="Proteomes" id="UP001597282">
    <property type="component" value="Unassembled WGS sequence"/>
</dbReference>
<evidence type="ECO:0000313" key="2">
    <source>
        <dbReference type="EMBL" id="MFD1426034.1"/>
    </source>
</evidence>
<evidence type="ECO:0000256" key="1">
    <source>
        <dbReference type="SAM" id="Phobius"/>
    </source>
</evidence>
<gene>
    <name evidence="2" type="ORF">ACFQ4Y_03670</name>
</gene>
<organism evidence="2 3">
    <name type="scientific">Kroppenstedtia sanguinis</name>
    <dbReference type="NCBI Taxonomy" id="1380684"/>
    <lineage>
        <taxon>Bacteria</taxon>
        <taxon>Bacillati</taxon>
        <taxon>Bacillota</taxon>
        <taxon>Bacilli</taxon>
        <taxon>Bacillales</taxon>
        <taxon>Thermoactinomycetaceae</taxon>
        <taxon>Kroppenstedtia</taxon>
    </lineage>
</organism>
<dbReference type="EMBL" id="JBHTNU010000002">
    <property type="protein sequence ID" value="MFD1426034.1"/>
    <property type="molecule type" value="Genomic_DNA"/>
</dbReference>
<feature type="transmembrane region" description="Helical" evidence="1">
    <location>
        <begin position="91"/>
        <end position="114"/>
    </location>
</feature>
<feature type="transmembrane region" description="Helical" evidence="1">
    <location>
        <begin position="53"/>
        <end position="79"/>
    </location>
</feature>
<sequence>MKKMWMLATWGWGVTGCALLLWLIRLSWIHPSSPQRDGMVCSMSVGTVVGTEVGVYAPLAMGLTFLPSALIAYGVGCLAGWAMGWRSGVRGVLEGTVAGWMGGTMGAMIAVMSPSEAAGVLFRLTGVLVVGIQFMVFLTLSPQGGADKMTDLLHNPWAFFVLTACFLLSVHFHPLVAGGGSVHGGY</sequence>
<comment type="caution">
    <text evidence="2">The sequence shown here is derived from an EMBL/GenBank/DDBJ whole genome shotgun (WGS) entry which is preliminary data.</text>
</comment>
<dbReference type="RefSeq" id="WP_380163030.1">
    <property type="nucleotide sequence ID" value="NZ_JBHTNU010000002.1"/>
</dbReference>
<keyword evidence="1" id="KW-0812">Transmembrane</keyword>
<protein>
    <recommendedName>
        <fullName evidence="4">ECF transporter S component</fullName>
    </recommendedName>
</protein>
<keyword evidence="1" id="KW-1133">Transmembrane helix</keyword>
<feature type="transmembrane region" description="Helical" evidence="1">
    <location>
        <begin position="152"/>
        <end position="172"/>
    </location>
</feature>
<feature type="transmembrane region" description="Helical" evidence="1">
    <location>
        <begin position="120"/>
        <end position="140"/>
    </location>
</feature>
<accession>A0ABW4C7F6</accession>
<name>A0ABW4C7F6_9BACL</name>